<reference evidence="2" key="1">
    <citation type="submission" date="2020-11" db="EMBL/GenBank/DDBJ databases">
        <authorList>
            <person name="Koelle M."/>
            <person name="Horta M.A.C."/>
            <person name="Nowrousian M."/>
            <person name="Ohm R.A."/>
            <person name="Benz P."/>
            <person name="Pilgard A."/>
        </authorList>
    </citation>
    <scope>NUCLEOTIDE SEQUENCE</scope>
    <source>
        <strain evidence="2">FPRL280</strain>
    </source>
</reference>
<accession>A0A8H7P275</accession>
<feature type="region of interest" description="Disordered" evidence="1">
    <location>
        <begin position="1"/>
        <end position="32"/>
    </location>
</feature>
<dbReference type="PANTHER" id="PTHR33266:SF1">
    <property type="entry name" value="F-BOX DOMAIN-CONTAINING PROTEIN"/>
    <property type="match status" value="1"/>
</dbReference>
<evidence type="ECO:0000313" key="3">
    <source>
        <dbReference type="Proteomes" id="UP000639403"/>
    </source>
</evidence>
<gene>
    <name evidence="2" type="ORF">IEO21_05285</name>
</gene>
<dbReference type="AlphaFoldDB" id="A0A8H7P275"/>
<name>A0A8H7P275_9APHY</name>
<protein>
    <submittedName>
        <fullName evidence="2">Uncharacterized protein</fullName>
    </submittedName>
</protein>
<organism evidence="2 3">
    <name type="scientific">Rhodonia placenta</name>
    <dbReference type="NCBI Taxonomy" id="104341"/>
    <lineage>
        <taxon>Eukaryota</taxon>
        <taxon>Fungi</taxon>
        <taxon>Dikarya</taxon>
        <taxon>Basidiomycota</taxon>
        <taxon>Agaricomycotina</taxon>
        <taxon>Agaricomycetes</taxon>
        <taxon>Polyporales</taxon>
        <taxon>Adustoporiaceae</taxon>
        <taxon>Rhodonia</taxon>
    </lineage>
</organism>
<reference evidence="2" key="2">
    <citation type="journal article" name="Front. Microbiol.">
        <title>Degradative Capacity of Two Strains of Rhodonia placenta: From Phenotype to Genotype.</title>
        <authorList>
            <person name="Kolle M."/>
            <person name="Horta M.A.C."/>
            <person name="Nowrousian M."/>
            <person name="Ohm R.A."/>
            <person name="Benz J.P."/>
            <person name="Pilgard A."/>
        </authorList>
    </citation>
    <scope>NUCLEOTIDE SEQUENCE</scope>
    <source>
        <strain evidence="2">FPRL280</strain>
    </source>
</reference>
<dbReference type="EMBL" id="JADOXO010000093">
    <property type="protein sequence ID" value="KAF9814147.1"/>
    <property type="molecule type" value="Genomic_DNA"/>
</dbReference>
<dbReference type="Proteomes" id="UP000639403">
    <property type="component" value="Unassembled WGS sequence"/>
</dbReference>
<evidence type="ECO:0000256" key="1">
    <source>
        <dbReference type="SAM" id="MobiDB-lite"/>
    </source>
</evidence>
<sequence>MSSPTRHPEDLKRLRHSSISSSASAPPAKRMNSGLDIIESGLELVPDRLRAERHKELDEVVLNKVDRFFEKGELRLVELGILGESVVVNSDGILDPFWTATRLAEEMRENPALEDELQAAWKGGDFQRIRLLKLLSRKLTTVNPCSDLSEQGTAMAEAWQVKYVGDHHKCLLRAIDKMTDPERVRGKIYWNYLPIVQSSGMGKSRLVDQVSTLIFTIPFNLRTTNEYPTPDETVRDEMLRLPPGSVSLYKGSAVQTEGFAHLASSPEHKEIAVTMYYLRARYAAILAGVVGVIHKEVERLTESGALSVKNDDSDLDFASEWRKHLLSVRSDLYARGVTEGLKLLETSLRSGELEGWRMTDAFSRACQDLCKVVPHREHQPWILFSFDEAHELSDMGFLSEDLKDPSSEVFRTPLDALLYVLDYVKDDHVFAVLLSTNSSLYKISTNSNLHKISPSRSVAASIRVVAEPNLNSQQSARQAPYVELPFDTWNGNAICVVGLDTLKSYSFLRLQMGRPDPDVCFILARWWTRVQDKPNMLNDIFFFAQAKLLSISALHWNPLKPAGYSALAILSNRLILDIEPQREANRMLEDKLVASHMRVAYSAPSHLQYLYSSYPSEPPLVEAAAILWNTPGFDALSHLEKFLEDGLICKSDRGEAVCQFLFIRAYDECIHDDGIRKIGSEKARYHQFVPVVDLLRKLFSAEVAGKILSAPPSNDPNGSDLEAAFSTAWIRISHFARAGDSSILEPNLAGAIIARGAAWQCRDAQQDIAFLLECVHGDEDTPIEKMAVSRIAVQIMNDTPWEQAVSVSSNVLYGSPNVPFNERPHMIIVLDLGVWGARSRAAPPAQASVLSTGGAPSSSQTTAMFLSSPMKVKQDPIDPARQTRSSPRPTSPRYWISVVGCSPQTFNKHIVPSRDRIKTLLTSQPLLAEHARQGRPYVEKLLQLKPYFVEGARGPCFTWKEIEKPLAAEVRREGGDEVQYWVEILVEGDEVLDEDEKISSLENDSDPN</sequence>
<comment type="caution">
    <text evidence="2">The sequence shown here is derived from an EMBL/GenBank/DDBJ whole genome shotgun (WGS) entry which is preliminary data.</text>
</comment>
<proteinExistence type="predicted"/>
<feature type="compositionally biased region" description="Basic and acidic residues" evidence="1">
    <location>
        <begin position="1"/>
        <end position="12"/>
    </location>
</feature>
<feature type="region of interest" description="Disordered" evidence="1">
    <location>
        <begin position="869"/>
        <end position="891"/>
    </location>
</feature>
<evidence type="ECO:0000313" key="2">
    <source>
        <dbReference type="EMBL" id="KAF9814147.1"/>
    </source>
</evidence>
<feature type="compositionally biased region" description="Low complexity" evidence="1">
    <location>
        <begin position="17"/>
        <end position="28"/>
    </location>
</feature>
<dbReference type="PANTHER" id="PTHR33266">
    <property type="entry name" value="CHROMOSOME 15, WHOLE GENOME SHOTGUN SEQUENCE"/>
    <property type="match status" value="1"/>
</dbReference>